<keyword evidence="8 9" id="KW-0472">Membrane</keyword>
<dbReference type="InterPro" id="IPR013261">
    <property type="entry name" value="Tim21"/>
</dbReference>
<evidence type="ECO:0000313" key="11">
    <source>
        <dbReference type="Proteomes" id="UP001255856"/>
    </source>
</evidence>
<evidence type="ECO:0000256" key="8">
    <source>
        <dbReference type="ARBA" id="ARBA00023136"/>
    </source>
</evidence>
<keyword evidence="9" id="KW-0811">Translocation</keyword>
<comment type="function">
    <text evidence="9">Essential component of the TIM23 complex, a complex that mediates the translocation of transit peptide-containing proteins across the mitochondrial inner membrane.</text>
</comment>
<keyword evidence="9" id="KW-0653">Protein transport</keyword>
<accession>A0AAD9MK82</accession>
<dbReference type="Gene3D" id="3.10.450.320">
    <property type="entry name" value="Mitochondrial import inner membrane translocase subunit Tim21"/>
    <property type="match status" value="1"/>
</dbReference>
<evidence type="ECO:0000313" key="10">
    <source>
        <dbReference type="EMBL" id="KAK2075888.1"/>
    </source>
</evidence>
<dbReference type="InterPro" id="IPR038552">
    <property type="entry name" value="Tim21_IMS_sf"/>
</dbReference>
<sequence length="170" mass="19366">MSDLVTSEEEFDAITDKIPQRPVGIVEGTSYSLIILAALGFAAAVLYAAVSELLLQPAEYLCFNKCLDRIKDDPRVTVRLGEPVHAYGTESRNRAARQHVPHRFYDDSEGRQHMQLQFHLTGPRGRATVNADMYMEDGEWKHNFLYLDVHEPQRQQVVLIRPEPVYQTAP</sequence>
<keyword evidence="4 9" id="KW-0999">Mitochondrion inner membrane</keyword>
<evidence type="ECO:0000256" key="9">
    <source>
        <dbReference type="RuleBase" id="RU367142"/>
    </source>
</evidence>
<feature type="transmembrane region" description="Helical" evidence="9">
    <location>
        <begin position="31"/>
        <end position="50"/>
    </location>
</feature>
<evidence type="ECO:0000256" key="6">
    <source>
        <dbReference type="ARBA" id="ARBA00022989"/>
    </source>
</evidence>
<comment type="subcellular location">
    <subcellularLocation>
        <location evidence="1 9">Mitochondrion inner membrane</location>
        <topology evidence="1 9">Single-pass membrane protein</topology>
    </subcellularLocation>
</comment>
<keyword evidence="7 9" id="KW-0496">Mitochondrion</keyword>
<evidence type="ECO:0000256" key="1">
    <source>
        <dbReference type="ARBA" id="ARBA00004434"/>
    </source>
</evidence>
<comment type="similarity">
    <text evidence="2 9">Belongs to the TIM21 family.</text>
</comment>
<keyword evidence="6 9" id="KW-1133">Transmembrane helix</keyword>
<keyword evidence="5" id="KW-0809">Transit peptide</keyword>
<comment type="subunit">
    <text evidence="9">Component of the TIM23 complex.</text>
</comment>
<keyword evidence="9" id="KW-0813">Transport</keyword>
<dbReference type="PANTHER" id="PTHR13032">
    <property type="entry name" value="MITOCHONDRIAL IMPORT INNER MEMBRANE TRANSLOCASE SUBUNIT TIM21"/>
    <property type="match status" value="1"/>
</dbReference>
<reference evidence="10" key="1">
    <citation type="submission" date="2021-01" db="EMBL/GenBank/DDBJ databases">
        <authorList>
            <person name="Eckstrom K.M.E."/>
        </authorList>
    </citation>
    <scope>NUCLEOTIDE SEQUENCE</scope>
    <source>
        <strain evidence="10">UVCC 0001</strain>
    </source>
</reference>
<evidence type="ECO:0000256" key="2">
    <source>
        <dbReference type="ARBA" id="ARBA00010867"/>
    </source>
</evidence>
<evidence type="ECO:0000256" key="5">
    <source>
        <dbReference type="ARBA" id="ARBA00022946"/>
    </source>
</evidence>
<protein>
    <recommendedName>
        <fullName evidence="9">Mitochondrial import inner membrane translocase subunit Tim21</fullName>
    </recommendedName>
</protein>
<gene>
    <name evidence="10" type="ORF">QBZ16_001630</name>
</gene>
<dbReference type="FunFam" id="3.10.450.320:FF:000002">
    <property type="entry name" value="Mitochondrial import inner membrane translocase subunit tim21"/>
    <property type="match status" value="1"/>
</dbReference>
<dbReference type="Proteomes" id="UP001255856">
    <property type="component" value="Unassembled WGS sequence"/>
</dbReference>
<keyword evidence="11" id="KW-1185">Reference proteome</keyword>
<dbReference type="Pfam" id="PF08294">
    <property type="entry name" value="TIM21"/>
    <property type="match status" value="1"/>
</dbReference>
<dbReference type="AlphaFoldDB" id="A0AAD9MK82"/>
<keyword evidence="3 9" id="KW-0812">Transmembrane</keyword>
<evidence type="ECO:0000256" key="3">
    <source>
        <dbReference type="ARBA" id="ARBA00022692"/>
    </source>
</evidence>
<organism evidence="10 11">
    <name type="scientific">Prototheca wickerhamii</name>
    <dbReference type="NCBI Taxonomy" id="3111"/>
    <lineage>
        <taxon>Eukaryota</taxon>
        <taxon>Viridiplantae</taxon>
        <taxon>Chlorophyta</taxon>
        <taxon>core chlorophytes</taxon>
        <taxon>Trebouxiophyceae</taxon>
        <taxon>Chlorellales</taxon>
        <taxon>Chlorellaceae</taxon>
        <taxon>Prototheca</taxon>
    </lineage>
</organism>
<dbReference type="GO" id="GO:0030150">
    <property type="term" value="P:protein import into mitochondrial matrix"/>
    <property type="evidence" value="ECO:0007669"/>
    <property type="project" value="UniProtKB-UniRule"/>
</dbReference>
<evidence type="ECO:0000256" key="7">
    <source>
        <dbReference type="ARBA" id="ARBA00023128"/>
    </source>
</evidence>
<comment type="caution">
    <text evidence="10">The sequence shown here is derived from an EMBL/GenBank/DDBJ whole genome shotgun (WGS) entry which is preliminary data.</text>
</comment>
<dbReference type="GO" id="GO:0005744">
    <property type="term" value="C:TIM23 mitochondrial import inner membrane translocase complex"/>
    <property type="evidence" value="ECO:0007669"/>
    <property type="project" value="UniProtKB-UniRule"/>
</dbReference>
<dbReference type="PANTHER" id="PTHR13032:SF6">
    <property type="entry name" value="MITOCHONDRIAL IMPORT INNER MEMBRANE TRANSLOCASE SUBUNIT TIM21"/>
    <property type="match status" value="1"/>
</dbReference>
<evidence type="ECO:0000256" key="4">
    <source>
        <dbReference type="ARBA" id="ARBA00022792"/>
    </source>
</evidence>
<name>A0AAD9MK82_PROWI</name>
<dbReference type="EMBL" id="JASFZW010000013">
    <property type="protein sequence ID" value="KAK2075888.1"/>
    <property type="molecule type" value="Genomic_DNA"/>
</dbReference>
<proteinExistence type="inferred from homology"/>